<proteinExistence type="predicted"/>
<reference evidence="5" key="1">
    <citation type="submission" date="2021-10" db="EMBL/GenBank/DDBJ databases">
        <authorList>
            <person name="Criscuolo A."/>
        </authorList>
    </citation>
    <scope>NUCLEOTIDE SEQUENCE</scope>
    <source>
        <strain evidence="5">CIP111885</strain>
    </source>
</reference>
<dbReference type="Proteomes" id="UP000789845">
    <property type="component" value="Unassembled WGS sequence"/>
</dbReference>
<dbReference type="GO" id="GO:0008237">
    <property type="term" value="F:metallopeptidase activity"/>
    <property type="evidence" value="ECO:0007669"/>
    <property type="project" value="InterPro"/>
</dbReference>
<feature type="signal peptide" evidence="3">
    <location>
        <begin position="1"/>
        <end position="23"/>
    </location>
</feature>
<dbReference type="SUPFAM" id="SSF55486">
    <property type="entry name" value="Metalloproteases ('zincins'), catalytic domain"/>
    <property type="match status" value="1"/>
</dbReference>
<comment type="subcellular location">
    <subcellularLocation>
        <location evidence="1">Secreted</location>
    </subcellularLocation>
</comment>
<keyword evidence="3" id="KW-0732">Signal</keyword>
<name>A0A9C7G9T9_9BACI</name>
<dbReference type="InterPro" id="IPR014781">
    <property type="entry name" value="Anthrax_toxin_lethal/edema_N/C"/>
</dbReference>
<feature type="chain" id="PRO_5039085668" description="ATLF-like domain-containing protein" evidence="3">
    <location>
        <begin position="24"/>
        <end position="244"/>
    </location>
</feature>
<evidence type="ECO:0000256" key="2">
    <source>
        <dbReference type="ARBA" id="ARBA00022525"/>
    </source>
</evidence>
<gene>
    <name evidence="5" type="ORF">NEOCIP111885_01889</name>
</gene>
<comment type="caution">
    <text evidence="5">The sequence shown here is derived from an EMBL/GenBank/DDBJ whole genome shotgun (WGS) entry which is preliminary data.</text>
</comment>
<sequence>MKRWAIGFSIFILSLSFYNISQASVDGMKLSDFNDDSILIKSLLINPKKQLNDIILFPEDSFNQKEAAKVVSRLSLLPNQLLDEIEQQGITIKLFEGKLTDNPTARHLSGVIPRGYQSETTWDDVPGIGGGKTVLVKLGHSEKGKGHGSVNLELHELAHSIDRYILNDLKYNRLFLDSWEKERSILFPNNSYLLLFPEEYFAESFAMYYLSEETKTILYQRAPQTYEFIRNINEKSEPNPIINF</sequence>
<dbReference type="InterPro" id="IPR024079">
    <property type="entry name" value="MetalloPept_cat_dom_sf"/>
</dbReference>
<dbReference type="RefSeq" id="WP_230496445.1">
    <property type="nucleotide sequence ID" value="NZ_CAKJTG010000009.1"/>
</dbReference>
<dbReference type="AlphaFoldDB" id="A0A9C7G9T9"/>
<keyword evidence="2" id="KW-0964">Secreted</keyword>
<dbReference type="EMBL" id="CAKJTG010000009">
    <property type="protein sequence ID" value="CAG9608197.1"/>
    <property type="molecule type" value="Genomic_DNA"/>
</dbReference>
<organism evidence="5 6">
    <name type="scientific">Pseudoneobacillus rhizosphaerae</name>
    <dbReference type="NCBI Taxonomy" id="2880968"/>
    <lineage>
        <taxon>Bacteria</taxon>
        <taxon>Bacillati</taxon>
        <taxon>Bacillota</taxon>
        <taxon>Bacilli</taxon>
        <taxon>Bacillales</taxon>
        <taxon>Bacillaceae</taxon>
        <taxon>Pseudoneobacillus</taxon>
    </lineage>
</organism>
<dbReference type="PROSITE" id="PS51995">
    <property type="entry name" value="ATLF"/>
    <property type="match status" value="1"/>
</dbReference>
<dbReference type="Gene3D" id="3.40.390.10">
    <property type="entry name" value="Collagenase (Catalytic Domain)"/>
    <property type="match status" value="1"/>
</dbReference>
<evidence type="ECO:0000259" key="4">
    <source>
        <dbReference type="PROSITE" id="PS51995"/>
    </source>
</evidence>
<protein>
    <recommendedName>
        <fullName evidence="4">ATLF-like domain-containing protein</fullName>
    </recommendedName>
</protein>
<keyword evidence="6" id="KW-1185">Reference proteome</keyword>
<dbReference type="GO" id="GO:0005576">
    <property type="term" value="C:extracellular region"/>
    <property type="evidence" value="ECO:0007669"/>
    <property type="project" value="UniProtKB-SubCell"/>
</dbReference>
<dbReference type="Pfam" id="PF07737">
    <property type="entry name" value="ATLF"/>
    <property type="match status" value="1"/>
</dbReference>
<evidence type="ECO:0000313" key="6">
    <source>
        <dbReference type="Proteomes" id="UP000789845"/>
    </source>
</evidence>
<feature type="domain" description="ATLF-like" evidence="4">
    <location>
        <begin position="48"/>
        <end position="234"/>
    </location>
</feature>
<evidence type="ECO:0000256" key="3">
    <source>
        <dbReference type="SAM" id="SignalP"/>
    </source>
</evidence>
<dbReference type="CDD" id="cd20183">
    <property type="entry name" value="M34_PPEP"/>
    <property type="match status" value="1"/>
</dbReference>
<accession>A0A9C7G9T9</accession>
<evidence type="ECO:0000313" key="5">
    <source>
        <dbReference type="EMBL" id="CAG9608197.1"/>
    </source>
</evidence>
<dbReference type="InterPro" id="IPR047568">
    <property type="entry name" value="ATLF-like_dom"/>
</dbReference>
<evidence type="ECO:0000256" key="1">
    <source>
        <dbReference type="ARBA" id="ARBA00004613"/>
    </source>
</evidence>